<evidence type="ECO:0000313" key="3">
    <source>
        <dbReference type="EMBL" id="TYK03585.1"/>
    </source>
</evidence>
<evidence type="ECO:0000313" key="4">
    <source>
        <dbReference type="Proteomes" id="UP000321393"/>
    </source>
</evidence>
<gene>
    <name evidence="3" type="ORF">E5676_scaffold293G00870</name>
    <name evidence="2" type="ORF">E6C27_scaffold88G001080</name>
</gene>
<evidence type="ECO:0000313" key="2">
    <source>
        <dbReference type="EMBL" id="KAA0050372.1"/>
    </source>
</evidence>
<dbReference type="PANTHER" id="PTHR33437">
    <property type="entry name" value="OS06G0361200 PROTEIN"/>
    <property type="match status" value="1"/>
</dbReference>
<dbReference type="PANTHER" id="PTHR33437:SF2">
    <property type="entry name" value="OS06G0361200 PROTEIN"/>
    <property type="match status" value="1"/>
</dbReference>
<protein>
    <submittedName>
        <fullName evidence="2">Ty3-gypsy retrotransposon protein</fullName>
    </submittedName>
</protein>
<feature type="compositionally biased region" description="Basic and acidic residues" evidence="1">
    <location>
        <begin position="13"/>
        <end position="35"/>
    </location>
</feature>
<comment type="caution">
    <text evidence="2">The sequence shown here is derived from an EMBL/GenBank/DDBJ whole genome shotgun (WGS) entry which is preliminary data.</text>
</comment>
<evidence type="ECO:0000256" key="1">
    <source>
        <dbReference type="SAM" id="MobiDB-lite"/>
    </source>
</evidence>
<reference evidence="4 5" key="1">
    <citation type="submission" date="2019-08" db="EMBL/GenBank/DDBJ databases">
        <title>Draft genome sequences of two oriental melons (Cucumis melo L. var makuwa).</title>
        <authorList>
            <person name="Kwon S.-Y."/>
        </authorList>
    </citation>
    <scope>NUCLEOTIDE SEQUENCE [LARGE SCALE GENOMIC DNA]</scope>
    <source>
        <strain evidence="5">cv. Chang Bougi</strain>
        <strain evidence="4">cv. SW 3</strain>
        <tissue evidence="2">Leaf</tissue>
    </source>
</reference>
<dbReference type="OrthoDB" id="1729438at2759"/>
<evidence type="ECO:0000313" key="5">
    <source>
        <dbReference type="Proteomes" id="UP000321947"/>
    </source>
</evidence>
<dbReference type="EMBL" id="SSTD01014927">
    <property type="protein sequence ID" value="TYK03585.1"/>
    <property type="molecule type" value="Genomic_DNA"/>
</dbReference>
<proteinExistence type="predicted"/>
<dbReference type="AlphaFoldDB" id="A0A5A7U3F4"/>
<dbReference type="Proteomes" id="UP000321393">
    <property type="component" value="Unassembled WGS sequence"/>
</dbReference>
<sequence>MVVHATPLKSFSKRKETKFERKHDSDEKRRPNLKDRQKKTYPLHDSDVTDMLEQLLENQLIQLPECKQLEQAGKTYDPNYCKYHQVSSHPVEKYFVLKELILKLAHEKKIELDIDEVNSDKSCCGRDEFKCSTINTIL</sequence>
<accession>A0A5A7U3F4</accession>
<dbReference type="Proteomes" id="UP000321947">
    <property type="component" value="Unassembled WGS sequence"/>
</dbReference>
<feature type="region of interest" description="Disordered" evidence="1">
    <location>
        <begin position="1"/>
        <end position="44"/>
    </location>
</feature>
<organism evidence="2 4">
    <name type="scientific">Cucumis melo var. makuwa</name>
    <name type="common">Oriental melon</name>
    <dbReference type="NCBI Taxonomy" id="1194695"/>
    <lineage>
        <taxon>Eukaryota</taxon>
        <taxon>Viridiplantae</taxon>
        <taxon>Streptophyta</taxon>
        <taxon>Embryophyta</taxon>
        <taxon>Tracheophyta</taxon>
        <taxon>Spermatophyta</taxon>
        <taxon>Magnoliopsida</taxon>
        <taxon>eudicotyledons</taxon>
        <taxon>Gunneridae</taxon>
        <taxon>Pentapetalae</taxon>
        <taxon>rosids</taxon>
        <taxon>fabids</taxon>
        <taxon>Cucurbitales</taxon>
        <taxon>Cucurbitaceae</taxon>
        <taxon>Benincaseae</taxon>
        <taxon>Cucumis</taxon>
    </lineage>
</organism>
<name>A0A5A7U3F4_CUCMM</name>
<dbReference type="EMBL" id="SSTE01011873">
    <property type="protein sequence ID" value="KAA0050372.1"/>
    <property type="molecule type" value="Genomic_DNA"/>
</dbReference>